<evidence type="ECO:0000256" key="1">
    <source>
        <dbReference type="SAM" id="MobiDB-lite"/>
    </source>
</evidence>
<feature type="compositionally biased region" description="Basic and acidic residues" evidence="1">
    <location>
        <begin position="83"/>
        <end position="92"/>
    </location>
</feature>
<dbReference type="WBParaSite" id="ASIM_0001469401-mRNA-1">
    <property type="protein sequence ID" value="ASIM_0001469401-mRNA-1"/>
    <property type="gene ID" value="ASIM_0001469401"/>
</dbReference>
<gene>
    <name evidence="2" type="ORF">ASIM_LOCUS14104</name>
</gene>
<feature type="compositionally biased region" description="Basic residues" evidence="1">
    <location>
        <begin position="1"/>
        <end position="20"/>
    </location>
</feature>
<feature type="region of interest" description="Disordered" evidence="1">
    <location>
        <begin position="1"/>
        <end position="92"/>
    </location>
</feature>
<organism evidence="4">
    <name type="scientific">Anisakis simplex</name>
    <name type="common">Herring worm</name>
    <dbReference type="NCBI Taxonomy" id="6269"/>
    <lineage>
        <taxon>Eukaryota</taxon>
        <taxon>Metazoa</taxon>
        <taxon>Ecdysozoa</taxon>
        <taxon>Nematoda</taxon>
        <taxon>Chromadorea</taxon>
        <taxon>Rhabditida</taxon>
        <taxon>Spirurina</taxon>
        <taxon>Ascaridomorpha</taxon>
        <taxon>Ascaridoidea</taxon>
        <taxon>Anisakidae</taxon>
        <taxon>Anisakis</taxon>
        <taxon>Anisakis simplex complex</taxon>
    </lineage>
</organism>
<evidence type="ECO:0000313" key="2">
    <source>
        <dbReference type="EMBL" id="VDK51490.1"/>
    </source>
</evidence>
<feature type="compositionally biased region" description="Basic and acidic residues" evidence="1">
    <location>
        <begin position="21"/>
        <end position="30"/>
    </location>
</feature>
<sequence>MASSKHERRHERKKHRHGLRERRANSRRYSENLNKSTSNKFDSLSARDNADSGVDRLKSSEGTANEQQIDERKSAKSKSKTSHNTERSTDIHYESDDLRKRFDESLKKALNRSKVNLIKGENSEQEEIGLYDKSKHHFCSDDDLAEAMQTKTVQEVITSTSRVLLNDERIEPATVQLQMRVNNIKGHTQCRPTNVYFNAYVRELVLYHLIKKPKPVHDRIHGFQSLKKQTCCYLKRSKIVLKATHHAERTT</sequence>
<keyword evidence="3" id="KW-1185">Reference proteome</keyword>
<proteinExistence type="predicted"/>
<feature type="compositionally biased region" description="Basic and acidic residues" evidence="1">
    <location>
        <begin position="48"/>
        <end position="59"/>
    </location>
</feature>
<protein>
    <submittedName>
        <fullName evidence="4">DET1- and DDB1-associated protein 1</fullName>
    </submittedName>
</protein>
<reference evidence="4" key="1">
    <citation type="submission" date="2017-02" db="UniProtKB">
        <authorList>
            <consortium name="WormBaseParasite"/>
        </authorList>
    </citation>
    <scope>IDENTIFICATION</scope>
</reference>
<feature type="compositionally biased region" description="Polar residues" evidence="1">
    <location>
        <begin position="31"/>
        <end position="42"/>
    </location>
</feature>
<evidence type="ECO:0000313" key="3">
    <source>
        <dbReference type="Proteomes" id="UP000267096"/>
    </source>
</evidence>
<evidence type="ECO:0000313" key="4">
    <source>
        <dbReference type="WBParaSite" id="ASIM_0001469401-mRNA-1"/>
    </source>
</evidence>
<accession>A0A0M3K1F3</accession>
<dbReference type="AlphaFoldDB" id="A0A0M3K1F3"/>
<dbReference type="OrthoDB" id="5837759at2759"/>
<reference evidence="2 3" key="2">
    <citation type="submission" date="2018-11" db="EMBL/GenBank/DDBJ databases">
        <authorList>
            <consortium name="Pathogen Informatics"/>
        </authorList>
    </citation>
    <scope>NUCLEOTIDE SEQUENCE [LARGE SCALE GENOMIC DNA]</scope>
</reference>
<dbReference type="Proteomes" id="UP000267096">
    <property type="component" value="Unassembled WGS sequence"/>
</dbReference>
<name>A0A0M3K1F3_ANISI</name>
<dbReference type="EMBL" id="UYRR01031619">
    <property type="protein sequence ID" value="VDK51490.1"/>
    <property type="molecule type" value="Genomic_DNA"/>
</dbReference>